<evidence type="ECO:0000313" key="1">
    <source>
        <dbReference type="EMBL" id="KAK1132933.1"/>
    </source>
</evidence>
<dbReference type="Proteomes" id="UP001177670">
    <property type="component" value="Unassembled WGS sequence"/>
</dbReference>
<dbReference type="AlphaFoldDB" id="A0AA40G8D1"/>
<sequence>MPGNEEAGRCARRSSDLLGVRVIKTSSALLKHCQQIEQAGYEIGLCVSEFEIPEKISLISPRAFARLNNDELENYSRMNTSTNEECRRN</sequence>
<name>A0AA40G8D1_9HYME</name>
<organism evidence="1 2">
    <name type="scientific">Melipona bicolor</name>
    <dbReference type="NCBI Taxonomy" id="60889"/>
    <lineage>
        <taxon>Eukaryota</taxon>
        <taxon>Metazoa</taxon>
        <taxon>Ecdysozoa</taxon>
        <taxon>Arthropoda</taxon>
        <taxon>Hexapoda</taxon>
        <taxon>Insecta</taxon>
        <taxon>Pterygota</taxon>
        <taxon>Neoptera</taxon>
        <taxon>Endopterygota</taxon>
        <taxon>Hymenoptera</taxon>
        <taxon>Apocrita</taxon>
        <taxon>Aculeata</taxon>
        <taxon>Apoidea</taxon>
        <taxon>Anthophila</taxon>
        <taxon>Apidae</taxon>
        <taxon>Melipona</taxon>
    </lineage>
</organism>
<keyword evidence="2" id="KW-1185">Reference proteome</keyword>
<proteinExistence type="predicted"/>
<accession>A0AA40G8D1</accession>
<reference evidence="1" key="1">
    <citation type="submission" date="2021-10" db="EMBL/GenBank/DDBJ databases">
        <title>Melipona bicolor Genome sequencing and assembly.</title>
        <authorList>
            <person name="Araujo N.S."/>
            <person name="Arias M.C."/>
        </authorList>
    </citation>
    <scope>NUCLEOTIDE SEQUENCE</scope>
    <source>
        <strain evidence="1">USP_2M_L1-L4_2017</strain>
        <tissue evidence="1">Whole body</tissue>
    </source>
</reference>
<dbReference type="EMBL" id="JAHYIQ010000004">
    <property type="protein sequence ID" value="KAK1132933.1"/>
    <property type="molecule type" value="Genomic_DNA"/>
</dbReference>
<evidence type="ECO:0000313" key="2">
    <source>
        <dbReference type="Proteomes" id="UP001177670"/>
    </source>
</evidence>
<gene>
    <name evidence="1" type="ORF">K0M31_014301</name>
</gene>
<comment type="caution">
    <text evidence="1">The sequence shown here is derived from an EMBL/GenBank/DDBJ whole genome shotgun (WGS) entry which is preliminary data.</text>
</comment>
<protein>
    <submittedName>
        <fullName evidence="1">Uncharacterized protein</fullName>
    </submittedName>
</protein>